<evidence type="ECO:0000313" key="2">
    <source>
        <dbReference type="EMBL" id="EEF80708.1"/>
    </source>
</evidence>
<evidence type="ECO:0000256" key="1">
    <source>
        <dbReference type="SAM" id="Phobius"/>
    </source>
</evidence>
<dbReference type="AlphaFoldDB" id="C0N3E2"/>
<keyword evidence="1" id="KW-0812">Transmembrane</keyword>
<dbReference type="Proteomes" id="UP000004679">
    <property type="component" value="Unassembled WGS sequence"/>
</dbReference>
<gene>
    <name evidence="2" type="ORF">MDMS009_647</name>
</gene>
<organism evidence="2 3">
    <name type="scientific">Methylophaga thiooxydans DMS010</name>
    <dbReference type="NCBI Taxonomy" id="637616"/>
    <lineage>
        <taxon>Bacteria</taxon>
        <taxon>Pseudomonadati</taxon>
        <taxon>Pseudomonadota</taxon>
        <taxon>Gammaproteobacteria</taxon>
        <taxon>Thiotrichales</taxon>
        <taxon>Piscirickettsiaceae</taxon>
        <taxon>Methylophaga</taxon>
    </lineage>
</organism>
<proteinExistence type="predicted"/>
<sequence>MLFAFLTFSSYSVAKIQADKFINELTSLDPATLPQAQLLLTSLALVPSWMVVLLIIVVVYMVLSIIFFGYPDYLVGMRDRKVAGKLNPQRINWLTSGSVHSFAR</sequence>
<feature type="transmembrane region" description="Helical" evidence="1">
    <location>
        <begin position="38"/>
        <end position="70"/>
    </location>
</feature>
<dbReference type="EMBL" id="GG657889">
    <property type="protein sequence ID" value="EEF80708.1"/>
    <property type="molecule type" value="Genomic_DNA"/>
</dbReference>
<name>C0N3E2_9GAMM</name>
<keyword evidence="1" id="KW-1133">Transmembrane helix</keyword>
<accession>C0N3E2</accession>
<keyword evidence="3" id="KW-1185">Reference proteome</keyword>
<keyword evidence="1" id="KW-0472">Membrane</keyword>
<reference evidence="2 3" key="1">
    <citation type="journal article" date="2011" name="J. Bacteriol.">
        <title>Draft genome sequence of the chemolithoheterotrophic, halophilic methylotroph Methylophaga thiooxydans DMS010.</title>
        <authorList>
            <person name="Boden R."/>
            <person name="Ferriera S."/>
            <person name="Johnson J."/>
            <person name="Kelly D.P."/>
            <person name="Murrell J.C."/>
            <person name="Schafer H."/>
        </authorList>
    </citation>
    <scope>NUCLEOTIDE SEQUENCE [LARGE SCALE GENOMIC DNA]</scope>
    <source>
        <strain evidence="2 3">DMS010</strain>
    </source>
</reference>
<dbReference type="HOGENOM" id="CLU_2246893_0_0_6"/>
<evidence type="ECO:0000313" key="3">
    <source>
        <dbReference type="Proteomes" id="UP000004679"/>
    </source>
</evidence>
<protein>
    <submittedName>
        <fullName evidence="2">Uncharacterized protein</fullName>
    </submittedName>
</protein>